<dbReference type="Proteomes" id="UP000235598">
    <property type="component" value="Unassembled WGS sequence"/>
</dbReference>
<feature type="region of interest" description="Disordered" evidence="1">
    <location>
        <begin position="224"/>
        <end position="292"/>
    </location>
</feature>
<keyword evidence="2" id="KW-0472">Membrane</keyword>
<name>A0A2N6VKT1_9MICO</name>
<reference evidence="3 4" key="1">
    <citation type="submission" date="2017-09" db="EMBL/GenBank/DDBJ databases">
        <title>Bacterial strain isolated from the female urinary microbiota.</title>
        <authorList>
            <person name="Thomas-White K."/>
            <person name="Kumar N."/>
            <person name="Forster S."/>
            <person name="Putonti C."/>
            <person name="Lawley T."/>
            <person name="Wolfe A.J."/>
        </authorList>
    </citation>
    <scope>NUCLEOTIDE SEQUENCE [LARGE SCALE GENOMIC DNA]</scope>
    <source>
        <strain evidence="3 4">UMB1301</strain>
    </source>
</reference>
<evidence type="ECO:0000313" key="4">
    <source>
        <dbReference type="Proteomes" id="UP000235598"/>
    </source>
</evidence>
<feature type="compositionally biased region" description="Basic and acidic residues" evidence="1">
    <location>
        <begin position="96"/>
        <end position="107"/>
    </location>
</feature>
<dbReference type="RefSeq" id="WP_102239341.1">
    <property type="nucleotide sequence ID" value="NZ_BAAAIM010000004.1"/>
</dbReference>
<feature type="region of interest" description="Disordered" evidence="1">
    <location>
        <begin position="83"/>
        <end position="110"/>
    </location>
</feature>
<feature type="compositionally biased region" description="Basic and acidic residues" evidence="1">
    <location>
        <begin position="168"/>
        <end position="185"/>
    </location>
</feature>
<keyword evidence="2" id="KW-1133">Transmembrane helix</keyword>
<organism evidence="3 4">
    <name type="scientific">Brevibacterium paucivorans</name>
    <dbReference type="NCBI Taxonomy" id="170994"/>
    <lineage>
        <taxon>Bacteria</taxon>
        <taxon>Bacillati</taxon>
        <taxon>Actinomycetota</taxon>
        <taxon>Actinomycetes</taxon>
        <taxon>Micrococcales</taxon>
        <taxon>Brevibacteriaceae</taxon>
        <taxon>Brevibacterium</taxon>
    </lineage>
</organism>
<dbReference type="Gene3D" id="1.20.120.20">
    <property type="entry name" value="Apolipoprotein"/>
    <property type="match status" value="1"/>
</dbReference>
<protein>
    <submittedName>
        <fullName evidence="3">Uncharacterized protein</fullName>
    </submittedName>
</protein>
<accession>A0A2N6VKT1</accession>
<evidence type="ECO:0000313" key="3">
    <source>
        <dbReference type="EMBL" id="PMD04697.1"/>
    </source>
</evidence>
<sequence length="292" mass="30892">MFKKSPAKKVAKKSTTTAKSFLEEVSDVASQIGKSVREGSAQAIEATGPGLERANEFIHDITDAAGPKLTQTSDRLHEVADRVRSQAGPRLQELSEQGRDRAAKASERVTGYSTKAASDASKRFADTSSQVAGLLASASAPKGVEELVGRVTGDKNAVKKAQKAAAKRAKDLSKQASKTSKELAKSNKKSNGWNWVVWVLALGAIGAIGYYVWKKLQPVNDPWSEPLPGNRPADARPLGSHDAEESTATAPIVSEVEVPAGHGDEEEKDAEVVASDLEDVKDADASGTPGKH</sequence>
<feature type="region of interest" description="Disordered" evidence="1">
    <location>
        <begin position="154"/>
        <end position="186"/>
    </location>
</feature>
<gene>
    <name evidence="3" type="ORF">CJ199_10020</name>
</gene>
<dbReference type="OrthoDB" id="4966877at2"/>
<dbReference type="AlphaFoldDB" id="A0A2N6VKT1"/>
<evidence type="ECO:0000256" key="1">
    <source>
        <dbReference type="SAM" id="MobiDB-lite"/>
    </source>
</evidence>
<dbReference type="SUPFAM" id="SSF58113">
    <property type="entry name" value="Apolipoprotein A-I"/>
    <property type="match status" value="1"/>
</dbReference>
<dbReference type="EMBL" id="PNHK01000004">
    <property type="protein sequence ID" value="PMD04697.1"/>
    <property type="molecule type" value="Genomic_DNA"/>
</dbReference>
<evidence type="ECO:0000256" key="2">
    <source>
        <dbReference type="SAM" id="Phobius"/>
    </source>
</evidence>
<comment type="caution">
    <text evidence="3">The sequence shown here is derived from an EMBL/GenBank/DDBJ whole genome shotgun (WGS) entry which is preliminary data.</text>
</comment>
<proteinExistence type="predicted"/>
<keyword evidence="2" id="KW-0812">Transmembrane</keyword>
<feature type="compositionally biased region" description="Basic residues" evidence="1">
    <location>
        <begin position="158"/>
        <end position="167"/>
    </location>
</feature>
<feature type="transmembrane region" description="Helical" evidence="2">
    <location>
        <begin position="195"/>
        <end position="213"/>
    </location>
</feature>